<dbReference type="Pfam" id="PF04357">
    <property type="entry name" value="TamB"/>
    <property type="match status" value="1"/>
</dbReference>
<comment type="subcellular location">
    <subcellularLocation>
        <location evidence="1">Membrane</location>
        <topology evidence="1">Single-pass membrane protein</topology>
    </subcellularLocation>
</comment>
<dbReference type="STRING" id="633194.SAMN05421759_101656"/>
<name>A0A1N7KDL7_9RHOB</name>
<evidence type="ECO:0000259" key="5">
    <source>
        <dbReference type="Pfam" id="PF04357"/>
    </source>
</evidence>
<keyword evidence="2" id="KW-0812">Transmembrane</keyword>
<organism evidence="6 7">
    <name type="scientific">Roseivivax lentus</name>
    <dbReference type="NCBI Taxonomy" id="633194"/>
    <lineage>
        <taxon>Bacteria</taxon>
        <taxon>Pseudomonadati</taxon>
        <taxon>Pseudomonadota</taxon>
        <taxon>Alphaproteobacteria</taxon>
        <taxon>Rhodobacterales</taxon>
        <taxon>Roseobacteraceae</taxon>
        <taxon>Roseivivax</taxon>
    </lineage>
</organism>
<evidence type="ECO:0000256" key="3">
    <source>
        <dbReference type="ARBA" id="ARBA00022989"/>
    </source>
</evidence>
<accession>A0A1N7KDL7</accession>
<keyword evidence="3" id="KW-1133">Transmembrane helix</keyword>
<evidence type="ECO:0000313" key="6">
    <source>
        <dbReference type="EMBL" id="SIS59652.1"/>
    </source>
</evidence>
<evidence type="ECO:0000256" key="4">
    <source>
        <dbReference type="ARBA" id="ARBA00023136"/>
    </source>
</evidence>
<dbReference type="Proteomes" id="UP000186684">
    <property type="component" value="Unassembled WGS sequence"/>
</dbReference>
<dbReference type="OrthoDB" id="7784409at2"/>
<keyword evidence="4" id="KW-0472">Membrane</keyword>
<dbReference type="InterPro" id="IPR007452">
    <property type="entry name" value="TamB_C"/>
</dbReference>
<dbReference type="PANTHER" id="PTHR36985">
    <property type="entry name" value="TRANSLOCATION AND ASSEMBLY MODULE SUBUNIT TAMB"/>
    <property type="match status" value="1"/>
</dbReference>
<dbReference type="EMBL" id="FTOQ01000001">
    <property type="protein sequence ID" value="SIS59652.1"/>
    <property type="molecule type" value="Genomic_DNA"/>
</dbReference>
<dbReference type="GO" id="GO:0009306">
    <property type="term" value="P:protein secretion"/>
    <property type="evidence" value="ECO:0007669"/>
    <property type="project" value="InterPro"/>
</dbReference>
<feature type="domain" description="Translocation and assembly module TamB C-terminal" evidence="5">
    <location>
        <begin position="1081"/>
        <end position="1430"/>
    </location>
</feature>
<dbReference type="GO" id="GO:0097347">
    <property type="term" value="C:TAM protein secretion complex"/>
    <property type="evidence" value="ECO:0007669"/>
    <property type="project" value="TreeGrafter"/>
</dbReference>
<dbReference type="GO" id="GO:0005886">
    <property type="term" value="C:plasma membrane"/>
    <property type="evidence" value="ECO:0007669"/>
    <property type="project" value="InterPro"/>
</dbReference>
<reference evidence="7" key="1">
    <citation type="submission" date="2017-01" db="EMBL/GenBank/DDBJ databases">
        <authorList>
            <person name="Varghese N."/>
            <person name="Submissions S."/>
        </authorList>
    </citation>
    <scope>NUCLEOTIDE SEQUENCE [LARGE SCALE GENOMIC DNA]</scope>
    <source>
        <strain evidence="7">DSM 29430</strain>
    </source>
</reference>
<keyword evidence="7" id="KW-1185">Reference proteome</keyword>
<evidence type="ECO:0000256" key="1">
    <source>
        <dbReference type="ARBA" id="ARBA00004167"/>
    </source>
</evidence>
<proteinExistence type="predicted"/>
<sequence>MRHLTTALLTAGVWIAGPSVTLAQERDDSERGRLEALIEDNLSGEGFQVDVVGFEGALSSEATLQSLTIADADGVWLTLNGVVLDWNRAALLRGRVSVNQLVADEILVPRLPGGSGEETTELPDAEARPFSLPELPVSVQIGRIAAERVVLGAPLLGEEAVVKLEGSASLEGGEGEVDIAIDRIDRGGSLSLVGSFLNETGVLSLDLSLEEPAGGITAKLINLPGEPPVAASIAGEGPLSDFTADILLATDGEDRITGQVEVRALEGAQEGTGFRAQIAGDIRPLLAPENREFFGDNLSLDVAGQSLATGALTIDTLALDSEAIKLNGDLALGPDKWPERIRLTGSIDGPEGSPIQLPIPGPVTRMDSANLNVRYDASQGDGWTAELSVVDFDQPTLSADQFRIDGAGTLIRGTGNAIGRIDGRLDITSDALAFADPALAEAVGTTLNGLLAFAFQEGEALRLTEIDLDGAGVAIDGALQIGGLTDNLNLAIDGDLQIATDDIARFSALAGRPLSGGADARVSGRVEPLSGAFDAEITGTVRDLVTGIAEADRLLDGATELALSARRDGAGILLRSLTVDAPEAQLSASGRLGGQTGNAEIDLSLAEISEILPELTGALDFSGTARNDGDAWQVAGDISGPGGTRAVIDAALQLLEGQLQAVGGTLTADVADLSVYSGVARRSLGGAVSLTAEGSADLTLATARIAASGALTDPVTGIAEADRLLAGRTTFTLDGAKTEEGYLLRLLDVVGARLSVDASGRYLEDDSGAEFDIRLSDLGDVVSSMSGGARVTGTASQSGEDWDITLDASGPGGLTADVDAVAVVQEMMPQSVSGDVALAVNTLGAYAGLIGRPLSGSVDATASGAYDLTTGAADITLDAEAAALSSGIAAVDQLLRGGVTDLRFRGGRTGAGILVIEEFNLDTPQLDAQASGSYSSDGSQIVYAARLADVGLFVPEFNGPATVEGNAVGTGDDWRVDASLTAVGGAQARVQGTVAGDGSTLALDAAGSAPLGLANPFLEPNLIGGTANFDLSVNGAPGLDAVSGRITTQGAQFTIPSQSIALTGIDAEIGLNGAQAQINLSGDVATGGALRVEGPVALAPPFDGDLTIVLDDVVLADPGLFQTTLDGQLALTGALASTALLSGQIDLGQTEVRVPSGGGATALGFPVTHVGESSAVRQTLLRAGLEPEPEPQARRSGGGLNYGLDVTVNAPSRIFIRGRGLDAELGGTLEVGGSLQNIQPRGRFELVRGRLNILGQRIELDEATIAPEGDFNPFIRVVAETQSGETQIRVIIEGQVSDPEVTFESTPERPQEEVLSLLLFGRDLSEISALQALRIAGAINTLAGRGPGISETLRANTGLDNLDLQTAQDGTTSVSVGKYIGENAYTDVTVNSGGETEINLNLDITNNITARGTVTSTGNTGVGIYYERDY</sequence>
<dbReference type="RefSeq" id="WP_083950446.1">
    <property type="nucleotide sequence ID" value="NZ_FTOQ01000001.1"/>
</dbReference>
<protein>
    <submittedName>
        <fullName evidence="6">Autotransporter secretion inner membrane protein TamB</fullName>
    </submittedName>
</protein>
<dbReference type="PANTHER" id="PTHR36985:SF1">
    <property type="entry name" value="TRANSLOCATION AND ASSEMBLY MODULE SUBUNIT TAMB"/>
    <property type="match status" value="1"/>
</dbReference>
<evidence type="ECO:0000313" key="7">
    <source>
        <dbReference type="Proteomes" id="UP000186684"/>
    </source>
</evidence>
<gene>
    <name evidence="6" type="ORF">SAMN05421759_101656</name>
</gene>
<evidence type="ECO:0000256" key="2">
    <source>
        <dbReference type="ARBA" id="ARBA00022692"/>
    </source>
</evidence>